<feature type="compositionally biased region" description="Polar residues" evidence="7">
    <location>
        <begin position="64"/>
        <end position="86"/>
    </location>
</feature>
<dbReference type="NCBIfam" id="TIGR01147">
    <property type="entry name" value="V_ATP_synt_G"/>
    <property type="match status" value="1"/>
</dbReference>
<accession>M1WDR7</accession>
<dbReference type="eggNOG" id="KOG1772">
    <property type="taxonomic scope" value="Eukaryota"/>
</dbReference>
<dbReference type="FunFam" id="1.20.5.2950:FF:000001">
    <property type="entry name" value="V-type proton ATPase subunit G"/>
    <property type="match status" value="1"/>
</dbReference>
<organism evidence="8 9">
    <name type="scientific">Claviceps purpurea (strain 20.1)</name>
    <name type="common">Ergot fungus</name>
    <name type="synonym">Sphacelia segetum</name>
    <dbReference type="NCBI Taxonomy" id="1111077"/>
    <lineage>
        <taxon>Eukaryota</taxon>
        <taxon>Fungi</taxon>
        <taxon>Dikarya</taxon>
        <taxon>Ascomycota</taxon>
        <taxon>Pezizomycotina</taxon>
        <taxon>Sordariomycetes</taxon>
        <taxon>Hypocreomycetidae</taxon>
        <taxon>Hypocreales</taxon>
        <taxon>Clavicipitaceae</taxon>
        <taxon>Claviceps</taxon>
    </lineage>
</organism>
<keyword evidence="6" id="KW-0175">Coiled coil</keyword>
<dbReference type="PANTHER" id="PTHR12713">
    <property type="entry name" value="VACUOLAR ATP SYNTHASE SUBUNIT G"/>
    <property type="match status" value="1"/>
</dbReference>
<sequence length="232" mass="25125">MAEDVSPDAPPPPVGSTNRSKPHSKLMATGQCHPRASTAPSASPNSIIKPPPHQRLVSSPRVIKTSSTLSQPHTSTAKYQETSLLPQSPRPARHGELHLPPPGNLPTNQYIITNSLAQSAQNSAGIQTLLDAEREASKIVQKAREFRTKRVREARDEAKQEIADYKAKKEDEFQKFGAEHSKGNEQAEAEASKEADKHIKTIKEAGSKGQASVVKNLLSAVFDVKPVAPAKQ</sequence>
<dbReference type="AlphaFoldDB" id="M1WDR7"/>
<feature type="region of interest" description="Disordered" evidence="7">
    <location>
        <begin position="177"/>
        <end position="196"/>
    </location>
</feature>
<dbReference type="InterPro" id="IPR005124">
    <property type="entry name" value="V-ATPase_G"/>
</dbReference>
<name>M1WDR7_CLAP2</name>
<comment type="caution">
    <text evidence="8">The sequence shown here is derived from an EMBL/GenBank/DDBJ whole genome shotgun (WGS) entry which is preliminary data.</text>
</comment>
<feature type="region of interest" description="Disordered" evidence="7">
    <location>
        <begin position="1"/>
        <end position="109"/>
    </location>
</feature>
<evidence type="ECO:0000256" key="6">
    <source>
        <dbReference type="SAM" id="Coils"/>
    </source>
</evidence>
<dbReference type="EMBL" id="CAGA01000015">
    <property type="protein sequence ID" value="CCE29609.1"/>
    <property type="molecule type" value="Genomic_DNA"/>
</dbReference>
<evidence type="ECO:0000256" key="4">
    <source>
        <dbReference type="ARBA" id="ARBA00023065"/>
    </source>
</evidence>
<evidence type="ECO:0000313" key="8">
    <source>
        <dbReference type="EMBL" id="CCE29609.1"/>
    </source>
</evidence>
<dbReference type="Gene3D" id="1.20.5.2950">
    <property type="match status" value="1"/>
</dbReference>
<keyword evidence="4" id="KW-0406">Ion transport</keyword>
<proteinExistence type="inferred from homology"/>
<evidence type="ECO:0000256" key="3">
    <source>
        <dbReference type="ARBA" id="ARBA00022781"/>
    </source>
</evidence>
<dbReference type="GO" id="GO:0016887">
    <property type="term" value="F:ATP hydrolysis activity"/>
    <property type="evidence" value="ECO:0007669"/>
    <property type="project" value="TreeGrafter"/>
</dbReference>
<feature type="coiled-coil region" evidence="6">
    <location>
        <begin position="148"/>
        <end position="175"/>
    </location>
</feature>
<dbReference type="PANTHER" id="PTHR12713:SF11">
    <property type="entry name" value="V-TYPE PROTON ATPASE SUBUNIT G"/>
    <property type="match status" value="1"/>
</dbReference>
<evidence type="ECO:0000256" key="7">
    <source>
        <dbReference type="SAM" id="MobiDB-lite"/>
    </source>
</evidence>
<dbReference type="STRING" id="1111077.M1WDR7"/>
<dbReference type="OrthoDB" id="250802at2759"/>
<comment type="similarity">
    <text evidence="1">Belongs to the V-ATPase G subunit family.</text>
</comment>
<keyword evidence="9" id="KW-1185">Reference proteome</keyword>
<dbReference type="GO" id="GO:0046961">
    <property type="term" value="F:proton-transporting ATPase activity, rotational mechanism"/>
    <property type="evidence" value="ECO:0007669"/>
    <property type="project" value="InterPro"/>
</dbReference>
<evidence type="ECO:0000256" key="5">
    <source>
        <dbReference type="ARBA" id="ARBA00046254"/>
    </source>
</evidence>
<dbReference type="VEuPathDB" id="FungiDB:CPUR_03456"/>
<reference evidence="8 9" key="1">
    <citation type="journal article" date="2013" name="PLoS Genet.">
        <title>Plant-symbiotic fungi as chemical engineers: Multi-genome analysis of the Clavicipitaceae reveals dynamics of alkaloid loci.</title>
        <authorList>
            <person name="Schardl C.L."/>
            <person name="Young C.A."/>
            <person name="Hesse U."/>
            <person name="Amyotte S.G."/>
            <person name="Andreeva K."/>
            <person name="Calie P.J."/>
            <person name="Fleetwood D.J."/>
            <person name="Haws D.C."/>
            <person name="Moore N."/>
            <person name="Oeser B."/>
            <person name="Panaccione D.G."/>
            <person name="Schweri K.K."/>
            <person name="Voisey C.R."/>
            <person name="Farman M.L."/>
            <person name="Jaromczyk J.W."/>
            <person name="Roe B.A."/>
            <person name="O'Sullivan D.M."/>
            <person name="Scott B."/>
            <person name="Tudzynski P."/>
            <person name="An Z."/>
            <person name="Arnaoudova E.G."/>
            <person name="Bullock C.T."/>
            <person name="Charlton N.D."/>
            <person name="Chen L."/>
            <person name="Cox M."/>
            <person name="Dinkins R.D."/>
            <person name="Florea S."/>
            <person name="Glenn A.E."/>
            <person name="Gordon A."/>
            <person name="Gueldener U."/>
            <person name="Harris D.R."/>
            <person name="Hollin W."/>
            <person name="Jaromczyk J."/>
            <person name="Johnson R.D."/>
            <person name="Khan A.K."/>
            <person name="Leistner E."/>
            <person name="Leuchtmann A."/>
            <person name="Li C."/>
            <person name="Liu J."/>
            <person name="Liu J."/>
            <person name="Liu M."/>
            <person name="Mace W."/>
            <person name="Machado C."/>
            <person name="Nagabhyru P."/>
            <person name="Pan J."/>
            <person name="Schmid J."/>
            <person name="Sugawara K."/>
            <person name="Steiner U."/>
            <person name="Takach J.E."/>
            <person name="Tanaka E."/>
            <person name="Webb J.S."/>
            <person name="Wilson E.V."/>
            <person name="Wiseman J.L."/>
            <person name="Yoshida R."/>
            <person name="Zeng Z."/>
        </authorList>
    </citation>
    <scope>NUCLEOTIDE SEQUENCE [LARGE SCALE GENOMIC DNA]</scope>
    <source>
        <strain evidence="8 9">20.1</strain>
    </source>
</reference>
<evidence type="ECO:0000313" key="9">
    <source>
        <dbReference type="Proteomes" id="UP000016801"/>
    </source>
</evidence>
<dbReference type="GO" id="GO:0000221">
    <property type="term" value="C:vacuolar proton-transporting V-type ATPase, V1 domain"/>
    <property type="evidence" value="ECO:0007669"/>
    <property type="project" value="TreeGrafter"/>
</dbReference>
<keyword evidence="3" id="KW-0375">Hydrogen ion transport</keyword>
<gene>
    <name evidence="8" type="ORF">CPUR_03456</name>
</gene>
<evidence type="ECO:0000256" key="2">
    <source>
        <dbReference type="ARBA" id="ARBA00022448"/>
    </source>
</evidence>
<protein>
    <submittedName>
        <fullName evidence="8">Probable VACUOLAR ATP SYNTHASE SUBUNIT G (VMA-10)</fullName>
    </submittedName>
</protein>
<dbReference type="Proteomes" id="UP000016801">
    <property type="component" value="Unassembled WGS sequence"/>
</dbReference>
<dbReference type="HOGENOM" id="CLU_1194782_0_0_1"/>
<dbReference type="Pfam" id="PF03179">
    <property type="entry name" value="V-ATPase_G"/>
    <property type="match status" value="1"/>
</dbReference>
<evidence type="ECO:0000256" key="1">
    <source>
        <dbReference type="ARBA" id="ARBA00010066"/>
    </source>
</evidence>
<comment type="function">
    <text evidence="5">Subunit of the V1 complex of vacuolar(H+)-ATPase (V-ATPase), a multisubunit enzyme composed of a peripheral complex (V1) that hydrolyzes ATP and a membrane integral complex (V0) that translocates protons. V-ATPase is responsible for acidifying and maintaining the pH of intracellular compartments.</text>
</comment>
<keyword evidence="2" id="KW-0813">Transport</keyword>